<evidence type="ECO:0000313" key="1">
    <source>
        <dbReference type="EMBL" id="KAL2461946.1"/>
    </source>
</evidence>
<dbReference type="AlphaFoldDB" id="A0ABD1PDG7"/>
<reference evidence="2" key="1">
    <citation type="submission" date="2024-07" db="EMBL/GenBank/DDBJ databases">
        <title>Two chromosome-level genome assemblies of Korean endemic species Abeliophyllum distichum and Forsythia ovata (Oleaceae).</title>
        <authorList>
            <person name="Jang H."/>
        </authorList>
    </citation>
    <scope>NUCLEOTIDE SEQUENCE [LARGE SCALE GENOMIC DNA]</scope>
</reference>
<accession>A0ABD1PDG7</accession>
<sequence length="140" mass="15129">MGRSRERPARFTGRPAVPGRDGWVDAEFDFLVYNSVVEASVAAPCSPEPEQKRGTRDRGIVGVVEMWSEGTVPVPVAAMMAGSAWLRSHSMVSQSERWSSSLVSWNTRAAHKVGILTLAAMAIDFSVPVLGGQQRPICSS</sequence>
<evidence type="ECO:0000313" key="2">
    <source>
        <dbReference type="Proteomes" id="UP001604336"/>
    </source>
</evidence>
<gene>
    <name evidence="1" type="ORF">Adt_45366</name>
</gene>
<name>A0ABD1PDG7_9LAMI</name>
<proteinExistence type="predicted"/>
<comment type="caution">
    <text evidence="1">The sequence shown here is derived from an EMBL/GenBank/DDBJ whole genome shotgun (WGS) entry which is preliminary data.</text>
</comment>
<organism evidence="1 2">
    <name type="scientific">Abeliophyllum distichum</name>
    <dbReference type="NCBI Taxonomy" id="126358"/>
    <lineage>
        <taxon>Eukaryota</taxon>
        <taxon>Viridiplantae</taxon>
        <taxon>Streptophyta</taxon>
        <taxon>Embryophyta</taxon>
        <taxon>Tracheophyta</taxon>
        <taxon>Spermatophyta</taxon>
        <taxon>Magnoliopsida</taxon>
        <taxon>eudicotyledons</taxon>
        <taxon>Gunneridae</taxon>
        <taxon>Pentapetalae</taxon>
        <taxon>asterids</taxon>
        <taxon>lamiids</taxon>
        <taxon>Lamiales</taxon>
        <taxon>Oleaceae</taxon>
        <taxon>Forsythieae</taxon>
        <taxon>Abeliophyllum</taxon>
    </lineage>
</organism>
<dbReference type="Proteomes" id="UP001604336">
    <property type="component" value="Unassembled WGS sequence"/>
</dbReference>
<keyword evidence="2" id="KW-1185">Reference proteome</keyword>
<protein>
    <submittedName>
        <fullName evidence="1">Uncharacterized protein</fullName>
    </submittedName>
</protein>
<dbReference type="EMBL" id="JBFOLK010000014">
    <property type="protein sequence ID" value="KAL2461946.1"/>
    <property type="molecule type" value="Genomic_DNA"/>
</dbReference>